<evidence type="ECO:0000313" key="4">
    <source>
        <dbReference type="Proteomes" id="UP001189663"/>
    </source>
</evidence>
<organism evidence="3 4">
    <name type="scientific">Ralstonia holmesii</name>
    <dbReference type="NCBI Taxonomy" id="3058602"/>
    <lineage>
        <taxon>Bacteria</taxon>
        <taxon>Pseudomonadati</taxon>
        <taxon>Pseudomonadota</taxon>
        <taxon>Betaproteobacteria</taxon>
        <taxon>Burkholderiales</taxon>
        <taxon>Burkholderiaceae</taxon>
        <taxon>Ralstonia</taxon>
    </lineage>
</organism>
<feature type="transmembrane region" description="Helical" evidence="2">
    <location>
        <begin position="40"/>
        <end position="62"/>
    </location>
</feature>
<evidence type="ECO:0000256" key="1">
    <source>
        <dbReference type="PROSITE-ProRule" id="PRU00023"/>
    </source>
</evidence>
<keyword evidence="2" id="KW-1133">Transmembrane helix</keyword>
<dbReference type="SMART" id="SM00248">
    <property type="entry name" value="ANK"/>
    <property type="match status" value="3"/>
</dbReference>
<dbReference type="RefSeq" id="WP_316683468.1">
    <property type="nucleotide sequence ID" value="NZ_CATZAT010000001.1"/>
</dbReference>
<sequence length="288" mass="30901">MNDIRMLQPMGYIPPAETETHIAAGDSGESSMTHTPQLRAIVAATLGGAAFIACLAAFPSYAATPSTRPVYFISGPDAALEEAIRVNDPSAIARALANGASINAVSKQGVSPLMIAVDRQKMESVLTLLHAGADPNAIAKDGASPVGLAVENFRAKPHGRQIMMAVFQAGGRPDTRRPNGDPVLMRFVNSHDIEGLQVMKSFGADLDARDRSNDPIITKAALGMDWDVVWCLIELGARFDYENGDARNPLSLSLSNKAPSRSSPLFVYKEKVWQRLRDAGINLPPLRN</sequence>
<reference evidence="3 4" key="1">
    <citation type="submission" date="2023-07" db="EMBL/GenBank/DDBJ databases">
        <authorList>
            <person name="Peeters C."/>
        </authorList>
    </citation>
    <scope>NUCLEOTIDE SEQUENCE [LARGE SCALE GENOMIC DNA]</scope>
    <source>
        <strain evidence="3 4">LMG 18096</strain>
    </source>
</reference>
<name>A0ABC8QEA9_9RALS</name>
<comment type="caution">
    <text evidence="3">The sequence shown here is derived from an EMBL/GenBank/DDBJ whole genome shotgun (WGS) entry which is preliminary data.</text>
</comment>
<dbReference type="EMBL" id="CATZAT010000001">
    <property type="protein sequence ID" value="CAJ0778805.1"/>
    <property type="molecule type" value="Genomic_DNA"/>
</dbReference>
<gene>
    <name evidence="3" type="ORF">LMG18096_00836</name>
</gene>
<keyword evidence="1" id="KW-0040">ANK repeat</keyword>
<dbReference type="Proteomes" id="UP001189663">
    <property type="component" value="Unassembled WGS sequence"/>
</dbReference>
<keyword evidence="4" id="KW-1185">Reference proteome</keyword>
<protein>
    <recommendedName>
        <fullName evidence="5">Ankyrin repeat domain-containing protein</fullName>
    </recommendedName>
</protein>
<evidence type="ECO:0008006" key="5">
    <source>
        <dbReference type="Google" id="ProtNLM"/>
    </source>
</evidence>
<keyword evidence="2" id="KW-0472">Membrane</keyword>
<dbReference type="AlphaFoldDB" id="A0ABC8QEA9"/>
<evidence type="ECO:0000313" key="3">
    <source>
        <dbReference type="EMBL" id="CAJ0778805.1"/>
    </source>
</evidence>
<dbReference type="PROSITE" id="PS50088">
    <property type="entry name" value="ANK_REPEAT"/>
    <property type="match status" value="1"/>
</dbReference>
<dbReference type="Gene3D" id="1.25.40.20">
    <property type="entry name" value="Ankyrin repeat-containing domain"/>
    <property type="match status" value="1"/>
</dbReference>
<dbReference type="SUPFAM" id="SSF48403">
    <property type="entry name" value="Ankyrin repeat"/>
    <property type="match status" value="1"/>
</dbReference>
<keyword evidence="2" id="KW-0812">Transmembrane</keyword>
<feature type="repeat" description="ANK" evidence="1">
    <location>
        <begin position="108"/>
        <end position="140"/>
    </location>
</feature>
<dbReference type="Pfam" id="PF00023">
    <property type="entry name" value="Ank"/>
    <property type="match status" value="1"/>
</dbReference>
<dbReference type="PANTHER" id="PTHR24157:SF3">
    <property type="entry name" value="ANKYRIN REPEAT, SAM AND BASIC LEUCINE ZIPPER DOMAIN-CONTAINING PROTEIN 1"/>
    <property type="match status" value="1"/>
</dbReference>
<proteinExistence type="predicted"/>
<accession>A0ABC8QEA9</accession>
<dbReference type="PROSITE" id="PS50297">
    <property type="entry name" value="ANK_REP_REGION"/>
    <property type="match status" value="1"/>
</dbReference>
<evidence type="ECO:0000256" key="2">
    <source>
        <dbReference type="SAM" id="Phobius"/>
    </source>
</evidence>
<dbReference type="InterPro" id="IPR002110">
    <property type="entry name" value="Ankyrin_rpt"/>
</dbReference>
<dbReference type="PANTHER" id="PTHR24157">
    <property type="entry name" value="ANKYRIN REPEAT, SAM AND BASIC LEUCINE ZIPPER DOMAIN-CONTAINING PROTEIN 1"/>
    <property type="match status" value="1"/>
</dbReference>
<dbReference type="InterPro" id="IPR036770">
    <property type="entry name" value="Ankyrin_rpt-contain_sf"/>
</dbReference>